<dbReference type="Proteomes" id="UP000499080">
    <property type="component" value="Unassembled WGS sequence"/>
</dbReference>
<dbReference type="GO" id="GO:0003676">
    <property type="term" value="F:nucleic acid binding"/>
    <property type="evidence" value="ECO:0007669"/>
    <property type="project" value="InterPro"/>
</dbReference>
<accession>A0A4Y2SRZ1</accession>
<dbReference type="PROSITE" id="PS50158">
    <property type="entry name" value="ZF_CCHC"/>
    <property type="match status" value="1"/>
</dbReference>
<evidence type="ECO:0000259" key="2">
    <source>
        <dbReference type="PROSITE" id="PS50158"/>
    </source>
</evidence>
<sequence length="114" mass="13072">MEPRQRPTYAAATRKSSVPIYIPPAQPRKTDIWRTADNSPVCFHCGLPGHVVRYCRQREAAFDSYRARRQKLNEVNAEEDFRSPNFVYSKSRPIPNTPLQITVVLLSIQSVSEP</sequence>
<dbReference type="EMBL" id="BGPR01022937">
    <property type="protein sequence ID" value="GBN89725.1"/>
    <property type="molecule type" value="Genomic_DNA"/>
</dbReference>
<protein>
    <recommendedName>
        <fullName evidence="2">CCHC-type domain-containing protein</fullName>
    </recommendedName>
</protein>
<name>A0A4Y2SRZ1_ARAVE</name>
<keyword evidence="1" id="KW-0863">Zinc-finger</keyword>
<keyword evidence="1" id="KW-0479">Metal-binding</keyword>
<keyword evidence="4" id="KW-1185">Reference proteome</keyword>
<dbReference type="InterPro" id="IPR036875">
    <property type="entry name" value="Znf_CCHC_sf"/>
</dbReference>
<dbReference type="OrthoDB" id="6465741at2759"/>
<dbReference type="SUPFAM" id="SSF57756">
    <property type="entry name" value="Retrovirus zinc finger-like domains"/>
    <property type="match status" value="1"/>
</dbReference>
<dbReference type="SMART" id="SM00343">
    <property type="entry name" value="ZnF_C2HC"/>
    <property type="match status" value="1"/>
</dbReference>
<organism evidence="3 4">
    <name type="scientific">Araneus ventricosus</name>
    <name type="common">Orbweaver spider</name>
    <name type="synonym">Epeira ventricosa</name>
    <dbReference type="NCBI Taxonomy" id="182803"/>
    <lineage>
        <taxon>Eukaryota</taxon>
        <taxon>Metazoa</taxon>
        <taxon>Ecdysozoa</taxon>
        <taxon>Arthropoda</taxon>
        <taxon>Chelicerata</taxon>
        <taxon>Arachnida</taxon>
        <taxon>Araneae</taxon>
        <taxon>Araneomorphae</taxon>
        <taxon>Entelegynae</taxon>
        <taxon>Araneoidea</taxon>
        <taxon>Araneidae</taxon>
        <taxon>Araneus</taxon>
    </lineage>
</organism>
<gene>
    <name evidence="3" type="ORF">AVEN_35380_1</name>
</gene>
<dbReference type="AlphaFoldDB" id="A0A4Y2SRZ1"/>
<feature type="domain" description="CCHC-type" evidence="2">
    <location>
        <begin position="42"/>
        <end position="57"/>
    </location>
</feature>
<comment type="caution">
    <text evidence="3">The sequence shown here is derived from an EMBL/GenBank/DDBJ whole genome shotgun (WGS) entry which is preliminary data.</text>
</comment>
<evidence type="ECO:0000256" key="1">
    <source>
        <dbReference type="PROSITE-ProRule" id="PRU00047"/>
    </source>
</evidence>
<evidence type="ECO:0000313" key="4">
    <source>
        <dbReference type="Proteomes" id="UP000499080"/>
    </source>
</evidence>
<evidence type="ECO:0000313" key="3">
    <source>
        <dbReference type="EMBL" id="GBN89725.1"/>
    </source>
</evidence>
<dbReference type="InterPro" id="IPR001878">
    <property type="entry name" value="Znf_CCHC"/>
</dbReference>
<reference evidence="3 4" key="1">
    <citation type="journal article" date="2019" name="Sci. Rep.">
        <title>Orb-weaving spider Araneus ventricosus genome elucidates the spidroin gene catalogue.</title>
        <authorList>
            <person name="Kono N."/>
            <person name="Nakamura H."/>
            <person name="Ohtoshi R."/>
            <person name="Moran D.A.P."/>
            <person name="Shinohara A."/>
            <person name="Yoshida Y."/>
            <person name="Fujiwara M."/>
            <person name="Mori M."/>
            <person name="Tomita M."/>
            <person name="Arakawa K."/>
        </authorList>
    </citation>
    <scope>NUCLEOTIDE SEQUENCE [LARGE SCALE GENOMIC DNA]</scope>
</reference>
<proteinExistence type="predicted"/>
<dbReference type="GO" id="GO:0008270">
    <property type="term" value="F:zinc ion binding"/>
    <property type="evidence" value="ECO:0007669"/>
    <property type="project" value="UniProtKB-KW"/>
</dbReference>
<keyword evidence="1" id="KW-0862">Zinc</keyword>